<dbReference type="Proteomes" id="UP000481876">
    <property type="component" value="Unassembled WGS sequence"/>
</dbReference>
<dbReference type="EMBL" id="WBWS01000026">
    <property type="protein sequence ID" value="KAB2763248.1"/>
    <property type="molecule type" value="Genomic_DNA"/>
</dbReference>
<dbReference type="Gene3D" id="3.30.10.10">
    <property type="entry name" value="Trypsin Inhibitor V, subunit A"/>
    <property type="match status" value="1"/>
</dbReference>
<accession>A0A6L3Z0J3</accession>
<comment type="caution">
    <text evidence="2">The sequence shown here is derived from an EMBL/GenBank/DDBJ whole genome shotgun (WGS) entry which is preliminary data.</text>
</comment>
<evidence type="ECO:0000313" key="3">
    <source>
        <dbReference type="Proteomes" id="UP000481876"/>
    </source>
</evidence>
<name>A0A6L3Z0J3_BRUAN</name>
<feature type="region of interest" description="Disordered" evidence="1">
    <location>
        <begin position="1"/>
        <end position="20"/>
    </location>
</feature>
<evidence type="ECO:0000313" key="2">
    <source>
        <dbReference type="EMBL" id="KAB2763248.1"/>
    </source>
</evidence>
<proteinExistence type="predicted"/>
<feature type="compositionally biased region" description="Polar residues" evidence="1">
    <location>
        <begin position="1"/>
        <end position="15"/>
    </location>
</feature>
<reference evidence="2 3" key="1">
    <citation type="submission" date="2019-09" db="EMBL/GenBank/DDBJ databases">
        <title>Taxonomic organization of the family Brucellaceae based on a phylogenomic approach.</title>
        <authorList>
            <person name="Leclercq S."/>
            <person name="Cloeckaert A."/>
            <person name="Zygmunt M.S."/>
        </authorList>
    </citation>
    <scope>NUCLEOTIDE SEQUENCE [LARGE SCALE GENOMIC DNA]</scope>
    <source>
        <strain evidence="2 3">LMG 3313</strain>
    </source>
</reference>
<organism evidence="2 3">
    <name type="scientific">Brucella anthropi</name>
    <name type="common">Ochrobactrum anthropi</name>
    <dbReference type="NCBI Taxonomy" id="529"/>
    <lineage>
        <taxon>Bacteria</taxon>
        <taxon>Pseudomonadati</taxon>
        <taxon>Pseudomonadota</taxon>
        <taxon>Alphaproteobacteria</taxon>
        <taxon>Hyphomicrobiales</taxon>
        <taxon>Brucellaceae</taxon>
        <taxon>Brucella/Ochrobactrum group</taxon>
        <taxon>Brucella</taxon>
    </lineage>
</organism>
<dbReference type="AlphaFoldDB" id="A0A6L3Z0J3"/>
<protein>
    <submittedName>
        <fullName evidence="2">Uncharacterized protein</fullName>
    </submittedName>
</protein>
<gene>
    <name evidence="2" type="ORF">F9L04_20870</name>
</gene>
<evidence type="ECO:0000256" key="1">
    <source>
        <dbReference type="SAM" id="MobiDB-lite"/>
    </source>
</evidence>
<sequence length="133" mass="14676">MISTTVGYASAQNDPIPSEVLGEPDVIIDADPEPPFIYWAPEGSTIRNHPHDPMIWIAESADGSRKYYFGDQCRASQFQGFVGEPLDSLPKKPADVTWRMACSTCAVTSDLGRERMNVFFDENSRIISSISCG</sequence>